<gene>
    <name evidence="3" type="primary">Aste57867_19259</name>
    <name evidence="2" type="ORF">As57867_019195</name>
    <name evidence="3" type="ORF">ASTE57867_19259</name>
</gene>
<accession>A0A485LE34</accession>
<dbReference type="PANTHER" id="PTHR46586">
    <property type="entry name" value="ANKYRIN REPEAT-CONTAINING PROTEIN"/>
    <property type="match status" value="1"/>
</dbReference>
<name>A0A485LE34_9STRA</name>
<feature type="compositionally biased region" description="Low complexity" evidence="1">
    <location>
        <begin position="166"/>
        <end position="175"/>
    </location>
</feature>
<reference evidence="2" key="2">
    <citation type="submission" date="2019-06" db="EMBL/GenBank/DDBJ databases">
        <title>Genomics analysis of Aphanomyces spp. identifies a new class of oomycete effector associated with host adaptation.</title>
        <authorList>
            <person name="Gaulin E."/>
        </authorList>
    </citation>
    <scope>NUCLEOTIDE SEQUENCE</scope>
    <source>
        <strain evidence="2">CBS 578.67</strain>
    </source>
</reference>
<protein>
    <submittedName>
        <fullName evidence="3">Aste57867_19259 protein</fullName>
    </submittedName>
</protein>
<evidence type="ECO:0000313" key="3">
    <source>
        <dbReference type="EMBL" id="VFT95979.1"/>
    </source>
</evidence>
<dbReference type="EMBL" id="VJMH01006481">
    <property type="protein sequence ID" value="KAF0689280.1"/>
    <property type="molecule type" value="Genomic_DNA"/>
</dbReference>
<evidence type="ECO:0000256" key="1">
    <source>
        <dbReference type="SAM" id="MobiDB-lite"/>
    </source>
</evidence>
<dbReference type="InterPro" id="IPR036770">
    <property type="entry name" value="Ankyrin_rpt-contain_sf"/>
</dbReference>
<proteinExistence type="predicted"/>
<evidence type="ECO:0000313" key="2">
    <source>
        <dbReference type="EMBL" id="KAF0689280.1"/>
    </source>
</evidence>
<dbReference type="EMBL" id="CAADRA010006502">
    <property type="protein sequence ID" value="VFT95979.1"/>
    <property type="molecule type" value="Genomic_DNA"/>
</dbReference>
<organism evidence="3 4">
    <name type="scientific">Aphanomyces stellatus</name>
    <dbReference type="NCBI Taxonomy" id="120398"/>
    <lineage>
        <taxon>Eukaryota</taxon>
        <taxon>Sar</taxon>
        <taxon>Stramenopiles</taxon>
        <taxon>Oomycota</taxon>
        <taxon>Saprolegniomycetes</taxon>
        <taxon>Saprolegniales</taxon>
        <taxon>Verrucalvaceae</taxon>
        <taxon>Aphanomyces</taxon>
    </lineage>
</organism>
<dbReference type="Proteomes" id="UP000332933">
    <property type="component" value="Unassembled WGS sequence"/>
</dbReference>
<reference evidence="3 4" key="1">
    <citation type="submission" date="2019-03" db="EMBL/GenBank/DDBJ databases">
        <authorList>
            <person name="Gaulin E."/>
            <person name="Dumas B."/>
        </authorList>
    </citation>
    <scope>NUCLEOTIDE SEQUENCE [LARGE SCALE GENOMIC DNA]</scope>
    <source>
        <strain evidence="3">CBS 568.67</strain>
    </source>
</reference>
<dbReference type="PANTHER" id="PTHR46586:SF3">
    <property type="entry name" value="ANKYRIN REPEAT-CONTAINING PROTEIN"/>
    <property type="match status" value="1"/>
</dbReference>
<feature type="region of interest" description="Disordered" evidence="1">
    <location>
        <begin position="146"/>
        <end position="184"/>
    </location>
</feature>
<dbReference type="Gene3D" id="1.25.40.20">
    <property type="entry name" value="Ankyrin repeat-containing domain"/>
    <property type="match status" value="1"/>
</dbReference>
<dbReference type="InterPro" id="IPR052050">
    <property type="entry name" value="SecEffector_AnkRepeat"/>
</dbReference>
<sequence length="184" mass="20301">MPGLDIVSLPFASCQRQTSPSMAAAALAFRDLFLQVNAFMLGQCAMEWTDAYVIIRAGHFYLLDQVAITSATMDAAATNGRLDMVRWLHEHTAIGCTTMAMDGAATYEHLNVVTFLHTHHRREGCDPWRRREWPSQRRPVSLLPYVGTIQPTGRPRRGDKNPPAAPCAMAGGATPKTAPSPRLR</sequence>
<keyword evidence="4" id="KW-1185">Reference proteome</keyword>
<evidence type="ECO:0000313" key="4">
    <source>
        <dbReference type="Proteomes" id="UP000332933"/>
    </source>
</evidence>
<dbReference type="AlphaFoldDB" id="A0A485LE34"/>